<gene>
    <name evidence="1" type="ORF">AWC27_19595</name>
</gene>
<evidence type="ECO:0000313" key="1">
    <source>
        <dbReference type="EMBL" id="ORX15325.1"/>
    </source>
</evidence>
<name>A0A1X2FA81_MYCSZ</name>
<comment type="caution">
    <text evidence="1">The sequence shown here is derived from an EMBL/GenBank/DDBJ whole genome shotgun (WGS) entry which is preliminary data.</text>
</comment>
<reference evidence="1 2" key="1">
    <citation type="submission" date="2016-01" db="EMBL/GenBank/DDBJ databases">
        <title>The new phylogeny of the genus Mycobacterium.</title>
        <authorList>
            <person name="Tarcisio F."/>
            <person name="Conor M."/>
            <person name="Antonella G."/>
            <person name="Elisabetta G."/>
            <person name="Giulia F.S."/>
            <person name="Sara T."/>
            <person name="Anna F."/>
            <person name="Clotilde B."/>
            <person name="Roberto B."/>
            <person name="Veronica D.S."/>
            <person name="Fabio R."/>
            <person name="Monica P."/>
            <person name="Olivier J."/>
            <person name="Enrico T."/>
            <person name="Nicola S."/>
        </authorList>
    </citation>
    <scope>NUCLEOTIDE SEQUENCE [LARGE SCALE GENOMIC DNA]</scope>
    <source>
        <strain evidence="1 2">DSM 44166</strain>
    </source>
</reference>
<organism evidence="1 2">
    <name type="scientific">Mycobacterium szulgai</name>
    <dbReference type="NCBI Taxonomy" id="1787"/>
    <lineage>
        <taxon>Bacteria</taxon>
        <taxon>Bacillati</taxon>
        <taxon>Actinomycetota</taxon>
        <taxon>Actinomycetes</taxon>
        <taxon>Mycobacteriales</taxon>
        <taxon>Mycobacteriaceae</taxon>
        <taxon>Mycobacterium</taxon>
    </lineage>
</organism>
<dbReference type="AlphaFoldDB" id="A0A1X2FA81"/>
<dbReference type="EMBL" id="LQPW01000017">
    <property type="protein sequence ID" value="ORX15325.1"/>
    <property type="molecule type" value="Genomic_DNA"/>
</dbReference>
<sequence length="241" mass="26151">MTLPTPTTSRPGTYAALRVTRNPEAFQSWWPTLTDTTDITDAIAALHPPRTSDVESSLHWLMITVFQGAQPVSWLDIHGLHPTAQVTHVLLDAEVAHDNDGDCVGVDIVLSLHVTTDDGTVVAATPSAYIQWPATAFALSSTEPHDALAEIIDTALDHINTTIATADRFNTIARALHDTTTKASEPQDDSDDEHEIEHCRGCGRVTRIDDDPVDTDAADGWNGYCGSCADRRETPYSHDDG</sequence>
<keyword evidence="2" id="KW-1185">Reference proteome</keyword>
<dbReference type="RefSeq" id="WP_085669415.1">
    <property type="nucleotide sequence ID" value="NZ_LQPW01000017.1"/>
</dbReference>
<protein>
    <submittedName>
        <fullName evidence="1">Uncharacterized protein</fullName>
    </submittedName>
</protein>
<evidence type="ECO:0000313" key="2">
    <source>
        <dbReference type="Proteomes" id="UP000193317"/>
    </source>
</evidence>
<accession>A0A1X2FA81</accession>
<proteinExistence type="predicted"/>
<dbReference type="OrthoDB" id="4753054at2"/>
<dbReference type="Proteomes" id="UP000193317">
    <property type="component" value="Unassembled WGS sequence"/>
</dbReference>